<evidence type="ECO:0000313" key="1">
    <source>
        <dbReference type="EMBL" id="RIB01568.1"/>
    </source>
</evidence>
<evidence type="ECO:0008006" key="3">
    <source>
        <dbReference type="Google" id="ProtNLM"/>
    </source>
</evidence>
<name>A0A397TXH3_9GLOM</name>
<dbReference type="EMBL" id="QKWP01003059">
    <property type="protein sequence ID" value="RIB01568.1"/>
    <property type="molecule type" value="Genomic_DNA"/>
</dbReference>
<protein>
    <recommendedName>
        <fullName evidence="3">BED-type domain-containing protein</fullName>
    </recommendedName>
</protein>
<accession>A0A397TXH3</accession>
<dbReference type="AlphaFoldDB" id="A0A397TXH3"/>
<proteinExistence type="predicted"/>
<comment type="caution">
    <text evidence="1">The sequence shown here is derived from an EMBL/GenBank/DDBJ whole genome shotgun (WGS) entry which is preliminary data.</text>
</comment>
<dbReference type="Proteomes" id="UP000266673">
    <property type="component" value="Unassembled WGS sequence"/>
</dbReference>
<sequence length="187" mass="21358">METQEKHSVWSYFPFINETTRKCSECSKTYKIPLCPSTAKSHVMSNHPEIWLRIRTRPGQYINNKRRKKRTKSNIIYSDNSTTTTTTSFTATPLTCPSPSSFVDLDPDDEVDEVDDGLHEDIPKVSNLENHNQTVENSGSNDFNQKGVNDSMKNIMIIETEDNSEVTIESSGKIKIRGRCKINFFND</sequence>
<organism evidence="1 2">
    <name type="scientific">Gigaspora rosea</name>
    <dbReference type="NCBI Taxonomy" id="44941"/>
    <lineage>
        <taxon>Eukaryota</taxon>
        <taxon>Fungi</taxon>
        <taxon>Fungi incertae sedis</taxon>
        <taxon>Mucoromycota</taxon>
        <taxon>Glomeromycotina</taxon>
        <taxon>Glomeromycetes</taxon>
        <taxon>Diversisporales</taxon>
        <taxon>Gigasporaceae</taxon>
        <taxon>Gigaspora</taxon>
    </lineage>
</organism>
<gene>
    <name evidence="1" type="ORF">C2G38_2230456</name>
</gene>
<keyword evidence="2" id="KW-1185">Reference proteome</keyword>
<reference evidence="1 2" key="1">
    <citation type="submission" date="2018-06" db="EMBL/GenBank/DDBJ databases">
        <title>Comparative genomics reveals the genomic features of Rhizophagus irregularis, R. cerebriforme, R. diaphanum and Gigaspora rosea, and their symbiotic lifestyle signature.</title>
        <authorList>
            <person name="Morin E."/>
            <person name="San Clemente H."/>
            <person name="Chen E.C.H."/>
            <person name="De La Providencia I."/>
            <person name="Hainaut M."/>
            <person name="Kuo A."/>
            <person name="Kohler A."/>
            <person name="Murat C."/>
            <person name="Tang N."/>
            <person name="Roy S."/>
            <person name="Loubradou J."/>
            <person name="Henrissat B."/>
            <person name="Grigoriev I.V."/>
            <person name="Corradi N."/>
            <person name="Roux C."/>
            <person name="Martin F.M."/>
        </authorList>
    </citation>
    <scope>NUCLEOTIDE SEQUENCE [LARGE SCALE GENOMIC DNA]</scope>
    <source>
        <strain evidence="1 2">DAOM 194757</strain>
    </source>
</reference>
<evidence type="ECO:0000313" key="2">
    <source>
        <dbReference type="Proteomes" id="UP000266673"/>
    </source>
</evidence>
<dbReference type="OrthoDB" id="10383045at2759"/>